<dbReference type="PROSITE" id="PS51779">
    <property type="entry name" value="POTRA"/>
    <property type="match status" value="1"/>
</dbReference>
<evidence type="ECO:0000256" key="1">
    <source>
        <dbReference type="ARBA" id="ARBA00004370"/>
    </source>
</evidence>
<feature type="compositionally biased region" description="Low complexity" evidence="8">
    <location>
        <begin position="103"/>
        <end position="115"/>
    </location>
</feature>
<comment type="subcellular location">
    <subcellularLocation>
        <location evidence="1">Membrane</location>
    </subcellularLocation>
</comment>
<protein>
    <submittedName>
        <fullName evidence="11">FtsQ-type POTRA domain-containing protein</fullName>
    </submittedName>
</protein>
<dbReference type="InterPro" id="IPR005548">
    <property type="entry name" value="Cell_div_FtsQ/DivIB_C"/>
</dbReference>
<proteinExistence type="predicted"/>
<feature type="compositionally biased region" description="Low complexity" evidence="8">
    <location>
        <begin position="130"/>
        <end position="139"/>
    </location>
</feature>
<evidence type="ECO:0000313" key="11">
    <source>
        <dbReference type="EMBL" id="MDI2098240.1"/>
    </source>
</evidence>
<keyword evidence="4 9" id="KW-0812">Transmembrane</keyword>
<feature type="domain" description="POTRA" evidence="10">
    <location>
        <begin position="212"/>
        <end position="280"/>
    </location>
</feature>
<keyword evidence="5 9" id="KW-1133">Transmembrane helix</keyword>
<feature type="transmembrane region" description="Helical" evidence="9">
    <location>
        <begin position="187"/>
        <end position="214"/>
    </location>
</feature>
<dbReference type="Proteomes" id="UP001321506">
    <property type="component" value="Unassembled WGS sequence"/>
</dbReference>
<dbReference type="AlphaFoldDB" id="A0AAW6T344"/>
<dbReference type="PANTHER" id="PTHR37820:SF1">
    <property type="entry name" value="CELL DIVISION PROTEIN FTSQ"/>
    <property type="match status" value="1"/>
</dbReference>
<keyword evidence="7" id="KW-0131">Cell cycle</keyword>
<evidence type="ECO:0000256" key="7">
    <source>
        <dbReference type="ARBA" id="ARBA00023306"/>
    </source>
</evidence>
<evidence type="ECO:0000256" key="8">
    <source>
        <dbReference type="SAM" id="MobiDB-lite"/>
    </source>
</evidence>
<dbReference type="RefSeq" id="WP_281487989.1">
    <property type="nucleotide sequence ID" value="NZ_JASATX010000001.1"/>
</dbReference>
<reference evidence="11 12" key="1">
    <citation type="submission" date="2023-04" db="EMBL/GenBank/DDBJ databases">
        <title>Klugiella caeni sp. nov. isolated from the sludge of biochemical tank.</title>
        <authorList>
            <person name="Geng K."/>
        </authorList>
    </citation>
    <scope>NUCLEOTIDE SEQUENCE [LARGE SCALE GENOMIC DNA]</scope>
    <source>
        <strain evidence="11 12">YN-L-19</strain>
    </source>
</reference>
<feature type="region of interest" description="Disordered" evidence="8">
    <location>
        <begin position="1"/>
        <end position="166"/>
    </location>
</feature>
<keyword evidence="12" id="KW-1185">Reference proteome</keyword>
<evidence type="ECO:0000256" key="4">
    <source>
        <dbReference type="ARBA" id="ARBA00022692"/>
    </source>
</evidence>
<dbReference type="GO" id="GO:0051301">
    <property type="term" value="P:cell division"/>
    <property type="evidence" value="ECO:0007669"/>
    <property type="project" value="UniProtKB-KW"/>
</dbReference>
<accession>A0AAW6T344</accession>
<dbReference type="InterPro" id="IPR013685">
    <property type="entry name" value="POTRA_FtsQ_type"/>
</dbReference>
<keyword evidence="3" id="KW-0132">Cell division</keyword>
<evidence type="ECO:0000256" key="3">
    <source>
        <dbReference type="ARBA" id="ARBA00022618"/>
    </source>
</evidence>
<evidence type="ECO:0000256" key="6">
    <source>
        <dbReference type="ARBA" id="ARBA00023136"/>
    </source>
</evidence>
<dbReference type="InterPro" id="IPR034746">
    <property type="entry name" value="POTRA"/>
</dbReference>
<sequence>MRRPEGFDEAPPQPVPPQDSPHGSARVPLGERLRRLRSTSRPGPDSQRAGSEVDGLSANDADTRAQAAPMVQRDAPAASSRRTGDPSAGSNLPTEPIPVIDPAAQPAAASAGRTAEAQSAGADAREHAEAPPTAAEPAAGSRQHPLAPGERAERRAARALRRAERARRRYERAEVRRFTRRSRRRRIVGITVGGVFAALVGAVALAVFSPLFALKTITIEGTQRIDQAALHDALEPHLGTPLAMLDHSTLRDDLSAFPLIRSFVTETLPPDTLVVRIVEREPIAAIATADGFQLVDPAGVGVLSSEAPVEGMPVVDLRGQSTDSVAFRSVVEVLLAAPPELRGRIVEVVAASKDDVTLVLDGIGQTVVWGSAEESALKARVLARLIATVEPGRAGEFDVSAPTIAIFRPA</sequence>
<keyword evidence="6 9" id="KW-0472">Membrane</keyword>
<organism evidence="11 12">
    <name type="scientific">Ruicaihuangia caeni</name>
    <dbReference type="NCBI Taxonomy" id="3042517"/>
    <lineage>
        <taxon>Bacteria</taxon>
        <taxon>Bacillati</taxon>
        <taxon>Actinomycetota</taxon>
        <taxon>Actinomycetes</taxon>
        <taxon>Micrococcales</taxon>
        <taxon>Microbacteriaceae</taxon>
        <taxon>Ruicaihuangia</taxon>
    </lineage>
</organism>
<name>A0AAW6T344_9MICO</name>
<evidence type="ECO:0000313" key="12">
    <source>
        <dbReference type="Proteomes" id="UP001321506"/>
    </source>
</evidence>
<dbReference type="GO" id="GO:0005886">
    <property type="term" value="C:plasma membrane"/>
    <property type="evidence" value="ECO:0007669"/>
    <property type="project" value="TreeGrafter"/>
</dbReference>
<comment type="caution">
    <text evidence="11">The sequence shown here is derived from an EMBL/GenBank/DDBJ whole genome shotgun (WGS) entry which is preliminary data.</text>
</comment>
<evidence type="ECO:0000259" key="10">
    <source>
        <dbReference type="PROSITE" id="PS51779"/>
    </source>
</evidence>
<evidence type="ECO:0000256" key="2">
    <source>
        <dbReference type="ARBA" id="ARBA00022475"/>
    </source>
</evidence>
<dbReference type="Pfam" id="PF03799">
    <property type="entry name" value="FtsQ_DivIB_C"/>
    <property type="match status" value="1"/>
</dbReference>
<dbReference type="InterPro" id="IPR050487">
    <property type="entry name" value="FtsQ_DivIB"/>
</dbReference>
<evidence type="ECO:0000256" key="9">
    <source>
        <dbReference type="SAM" id="Phobius"/>
    </source>
</evidence>
<dbReference type="Gene3D" id="3.10.20.310">
    <property type="entry name" value="membrane protein fhac"/>
    <property type="match status" value="1"/>
</dbReference>
<dbReference type="PANTHER" id="PTHR37820">
    <property type="entry name" value="CELL DIVISION PROTEIN DIVIB"/>
    <property type="match status" value="1"/>
</dbReference>
<dbReference type="EMBL" id="JASATX010000001">
    <property type="protein sequence ID" value="MDI2098240.1"/>
    <property type="molecule type" value="Genomic_DNA"/>
</dbReference>
<dbReference type="Pfam" id="PF08478">
    <property type="entry name" value="POTRA_1"/>
    <property type="match status" value="1"/>
</dbReference>
<gene>
    <name evidence="11" type="ORF">QF206_04580</name>
</gene>
<keyword evidence="2" id="KW-1003">Cell membrane</keyword>
<evidence type="ECO:0000256" key="5">
    <source>
        <dbReference type="ARBA" id="ARBA00022989"/>
    </source>
</evidence>
<feature type="compositionally biased region" description="Basic residues" evidence="8">
    <location>
        <begin position="157"/>
        <end position="166"/>
    </location>
</feature>